<keyword evidence="3" id="KW-1185">Reference proteome</keyword>
<evidence type="ECO:0000313" key="3">
    <source>
        <dbReference type="Proteomes" id="UP000516305"/>
    </source>
</evidence>
<name>A0A7H0VHN8_9FLAO</name>
<accession>A0A7H0VHN8</accession>
<keyword evidence="1" id="KW-0732">Signal</keyword>
<proteinExistence type="predicted"/>
<dbReference type="AlphaFoldDB" id="A0A7H0VHN8"/>
<sequence>MKINPLYSLFILLFSLSLQAQDEEPYFVFEDYDWEEEQAPFNGELDDSTAALILKEKHLFNYYYHEGEERLVMDRLFHQRIYINSTRALEEFNRRYVPTGAGSELLKFRARAITGNKVTEIGEDDIQTGQLEDSEAEYNYFAFEGLEVGSEIEFYYINRLSPNTDGLMINYQEEYEIKDLEIDVVTPWGLVFDSKVYNLPDSVMTDTVLEQENRLYIRTSVPAYEEESVSPSDALMGRVIFKLDRNLYTGDRDVTSYNYTAQNVVSFLTSELDRKGEKVIKKEAKAAQEYLLEEEPEFTTAQRVEHYIKDNYSYYNVGAAELRDLDFIRDRKVFNTVGGTRLYCGIYDFLQIPYQIVYTCNRNQLFFDSEFEADNFLEEMLIYVPEDDLYIDITESMSRNGVLNFNYTGTLALFIDKEMLADEYVAITEVKEIPYHPSIFTSDTIIAKVVFGPDLLDNKVDIYRAMTGFSARSYQGIFELIDDEDDLKEFKETLISYIDDEGEVEDLEVENAMARYVGYKPLQAKGSLTDIRFLENAGQDLLLNVGKLIGPQMAMYDEDSVRNHDIYNQYAHKYYRTIEFEIPEGYTLVDPEKLVFDEKLVIDGETKALFTSNYSKEGNKVLVTIEEWYEDKIYPKELFQEYLKVINAAADFNKVSVLLEKEA</sequence>
<dbReference type="RefSeq" id="WP_210759763.1">
    <property type="nucleotide sequence ID" value="NZ_CP060139.1"/>
</dbReference>
<dbReference type="KEGG" id="chyd:H4K34_05190"/>
<dbReference type="Proteomes" id="UP000516305">
    <property type="component" value="Chromosome"/>
</dbReference>
<evidence type="ECO:0000256" key="1">
    <source>
        <dbReference type="SAM" id="SignalP"/>
    </source>
</evidence>
<dbReference type="Gene3D" id="2.60.40.3140">
    <property type="match status" value="1"/>
</dbReference>
<organism evidence="2 3">
    <name type="scientific">Croceimicrobium hydrocarbonivorans</name>
    <dbReference type="NCBI Taxonomy" id="2761580"/>
    <lineage>
        <taxon>Bacteria</taxon>
        <taxon>Pseudomonadati</taxon>
        <taxon>Bacteroidota</taxon>
        <taxon>Flavobacteriia</taxon>
        <taxon>Flavobacteriales</taxon>
        <taxon>Owenweeksiaceae</taxon>
        <taxon>Croceimicrobium</taxon>
    </lineage>
</organism>
<gene>
    <name evidence="2" type="ORF">H4K34_05190</name>
</gene>
<dbReference type="EMBL" id="CP060139">
    <property type="protein sequence ID" value="QNR25236.1"/>
    <property type="molecule type" value="Genomic_DNA"/>
</dbReference>
<reference evidence="2 3" key="1">
    <citation type="submission" date="2020-08" db="EMBL/GenBank/DDBJ databases">
        <title>Croceimicrobium hydrocarbonivorans gen. nov., sp. nov., a novel marine bacterium isolated from a bacterial consortium that degrades polyethylene terephthalate.</title>
        <authorList>
            <person name="Liu R."/>
        </authorList>
    </citation>
    <scope>NUCLEOTIDE SEQUENCE [LARGE SCALE GENOMIC DNA]</scope>
    <source>
        <strain evidence="2 3">A20-9</strain>
    </source>
</reference>
<feature type="signal peptide" evidence="1">
    <location>
        <begin position="1"/>
        <end position="20"/>
    </location>
</feature>
<evidence type="ECO:0008006" key="4">
    <source>
        <dbReference type="Google" id="ProtNLM"/>
    </source>
</evidence>
<protein>
    <recommendedName>
        <fullName evidence="4">DUF3857 domain-containing protein</fullName>
    </recommendedName>
</protein>
<feature type="chain" id="PRO_5028800560" description="DUF3857 domain-containing protein" evidence="1">
    <location>
        <begin position="21"/>
        <end position="663"/>
    </location>
</feature>
<dbReference type="Gene3D" id="2.60.120.1130">
    <property type="match status" value="1"/>
</dbReference>
<evidence type="ECO:0000313" key="2">
    <source>
        <dbReference type="EMBL" id="QNR25236.1"/>
    </source>
</evidence>